<protein>
    <submittedName>
        <fullName evidence="1">Uncharacterized protein</fullName>
    </submittedName>
</protein>
<gene>
    <name evidence="1" type="ORF">BRETT_003283</name>
</gene>
<dbReference type="RefSeq" id="XP_041139585.1">
    <property type="nucleotide sequence ID" value="XM_041281794.1"/>
</dbReference>
<dbReference type="SUPFAM" id="SSF53335">
    <property type="entry name" value="S-adenosyl-L-methionine-dependent methyltransferases"/>
    <property type="match status" value="1"/>
</dbReference>
<dbReference type="Proteomes" id="UP000663131">
    <property type="component" value="Chromosome 9"/>
</dbReference>
<dbReference type="PANTHER" id="PTHR14614:SF156">
    <property type="entry name" value="PROTEIN-LYSINE N-METHYLTRANSFERASE EFM2"/>
    <property type="match status" value="1"/>
</dbReference>
<dbReference type="GO" id="GO:0005829">
    <property type="term" value="C:cytosol"/>
    <property type="evidence" value="ECO:0007669"/>
    <property type="project" value="TreeGrafter"/>
</dbReference>
<dbReference type="AlphaFoldDB" id="A0A871RJP0"/>
<evidence type="ECO:0000313" key="1">
    <source>
        <dbReference type="EMBL" id="QOU23092.1"/>
    </source>
</evidence>
<dbReference type="EMBL" id="CP063137">
    <property type="protein sequence ID" value="QOU23092.1"/>
    <property type="molecule type" value="Genomic_DNA"/>
</dbReference>
<dbReference type="InterPro" id="IPR019410">
    <property type="entry name" value="Methyltransf_16"/>
</dbReference>
<accession>A0A871RJP0</accession>
<sequence length="409" mass="46445">MAEFDPLEYYSFSDKQRDTSITKQSYGPIRLIHQASATKLTECKVVPSEDKTPIIDILDLPTISSKPPYEVLTTIFKLLALDVQTNFGPGVIESEILPVQKILNKKNVQKDQFSFSLSWLQNHHFGVGKSSETFAGLYYWSRVISKNSMINYLTNIVSSDLSYMDNEKQRNELMEQAAKLIGENSGRTARAGFVRTIIVPGFEKEEIKIKEPAMTGDNIGMKTWGSSLIMAEKIVNNAKELLKEPILELGSGTGLTGIICRKLGFKKVLSTDLPTIVPNLKANFVLNGLESDLSSCKVLDWSNFSGFRSENPNCMFSTIILSDPIYSDEHPTWICNVLKEFLVRDDPQSRVIIEIPLRSLFEKTRENFWILLEAMGLIETTVEENEGYDDFGEYKFLFKVYKWGKYTRD</sequence>
<dbReference type="OrthoDB" id="433955at2759"/>
<evidence type="ECO:0000313" key="2">
    <source>
        <dbReference type="Proteomes" id="UP000663131"/>
    </source>
</evidence>
<dbReference type="Gene3D" id="3.40.50.150">
    <property type="entry name" value="Vaccinia Virus protein VP39"/>
    <property type="match status" value="1"/>
</dbReference>
<proteinExistence type="predicted"/>
<name>A0A871RJP0_DEKBR</name>
<reference evidence="1" key="2">
    <citation type="journal article" name="BMC Genomics">
        <title>New genome assemblies reveal patterns of domestication and adaptation across Brettanomyces (Dekkera) species.</title>
        <authorList>
            <person name="Roach M.J."/>
            <person name="Borneman A.R."/>
        </authorList>
    </citation>
    <scope>NUCLEOTIDE SEQUENCE</scope>
    <source>
        <strain evidence="1">UCD 2041</strain>
    </source>
</reference>
<reference evidence="1" key="1">
    <citation type="submission" date="2020-10" db="EMBL/GenBank/DDBJ databases">
        <authorList>
            <person name="Palmer J.M."/>
        </authorList>
    </citation>
    <scope>NUCLEOTIDE SEQUENCE</scope>
    <source>
        <strain evidence="1">UCD 2041</strain>
    </source>
</reference>
<dbReference type="Pfam" id="PF10294">
    <property type="entry name" value="Methyltransf_16"/>
    <property type="match status" value="1"/>
</dbReference>
<organism evidence="1 2">
    <name type="scientific">Dekkera bruxellensis</name>
    <name type="common">Brettanomyces custersii</name>
    <dbReference type="NCBI Taxonomy" id="5007"/>
    <lineage>
        <taxon>Eukaryota</taxon>
        <taxon>Fungi</taxon>
        <taxon>Dikarya</taxon>
        <taxon>Ascomycota</taxon>
        <taxon>Saccharomycotina</taxon>
        <taxon>Pichiomycetes</taxon>
        <taxon>Pichiales</taxon>
        <taxon>Pichiaceae</taxon>
        <taxon>Brettanomyces</taxon>
    </lineage>
</organism>
<dbReference type="PANTHER" id="PTHR14614">
    <property type="entry name" value="HEPATOCELLULAR CARCINOMA-ASSOCIATED ANTIGEN"/>
    <property type="match status" value="1"/>
</dbReference>
<dbReference type="InterPro" id="IPR029063">
    <property type="entry name" value="SAM-dependent_MTases_sf"/>
</dbReference>
<dbReference type="GeneID" id="64575207"/>
<dbReference type="GO" id="GO:0008757">
    <property type="term" value="F:S-adenosylmethionine-dependent methyltransferase activity"/>
    <property type="evidence" value="ECO:0007669"/>
    <property type="project" value="UniProtKB-ARBA"/>
</dbReference>
<dbReference type="KEGG" id="bbrx:BRETT_003283"/>